<keyword evidence="2" id="KW-1185">Reference proteome</keyword>
<dbReference type="RefSeq" id="WP_262988729.1">
    <property type="nucleotide sequence ID" value="NZ_JAOTEN010000001.1"/>
</dbReference>
<reference evidence="2" key="1">
    <citation type="submission" date="2023-07" db="EMBL/GenBank/DDBJ databases">
        <title>Chryseobacterium sp. GMJ5 Genome sequencing and assembly.</title>
        <authorList>
            <person name="Jung Y."/>
        </authorList>
    </citation>
    <scope>NUCLEOTIDE SEQUENCE [LARGE SCALE GENOMIC DNA]</scope>
    <source>
        <strain evidence="2">GMJ5</strain>
    </source>
</reference>
<dbReference type="EMBL" id="JAOTEN010000001">
    <property type="protein sequence ID" value="MCU7612872.1"/>
    <property type="molecule type" value="Genomic_DNA"/>
</dbReference>
<gene>
    <name evidence="1" type="ORF">N0B16_00300</name>
</gene>
<organism evidence="1 2">
    <name type="scientific">Chryseobacterium gilvum</name>
    <dbReference type="NCBI Taxonomy" id="2976534"/>
    <lineage>
        <taxon>Bacteria</taxon>
        <taxon>Pseudomonadati</taxon>
        <taxon>Bacteroidota</taxon>
        <taxon>Flavobacteriia</taxon>
        <taxon>Flavobacteriales</taxon>
        <taxon>Weeksellaceae</taxon>
        <taxon>Chryseobacterium group</taxon>
        <taxon>Chryseobacterium</taxon>
    </lineage>
</organism>
<sequence>MRGLITILGIFLASSFKAQEIKIPNNFIEDSIPKVESKEWFALNHSNDCYVVKKDSNRLIVEKTIYHEENSELEIEDGKLIGEDKGEWGGALYFQPKRNKEKTIEIKFGNVVDIFKFQNKIYFIEGSDIWGSLYELKRDSVFTYKKIESFGDALKALTIFNDIIYIVSHQSFYKVVNQKAITIFREQFWRSLYPNSVVVFDEENIFIGMRGGIAKLNLVKNTVKFYREKE</sequence>
<comment type="caution">
    <text evidence="1">The sequence shown here is derived from an EMBL/GenBank/DDBJ whole genome shotgun (WGS) entry which is preliminary data.</text>
</comment>
<protein>
    <submittedName>
        <fullName evidence="1">Uncharacterized protein</fullName>
    </submittedName>
</protein>
<name>A0ABT2VVD3_9FLAO</name>
<accession>A0ABT2VVD3</accession>
<evidence type="ECO:0000313" key="2">
    <source>
        <dbReference type="Proteomes" id="UP001208114"/>
    </source>
</evidence>
<dbReference type="Proteomes" id="UP001208114">
    <property type="component" value="Unassembled WGS sequence"/>
</dbReference>
<proteinExistence type="predicted"/>
<evidence type="ECO:0000313" key="1">
    <source>
        <dbReference type="EMBL" id="MCU7612872.1"/>
    </source>
</evidence>